<feature type="transmembrane region" description="Helical" evidence="1">
    <location>
        <begin position="87"/>
        <end position="111"/>
    </location>
</feature>
<keyword evidence="1" id="KW-0812">Transmembrane</keyword>
<dbReference type="Proteomes" id="UP000266273">
    <property type="component" value="Unassembled WGS sequence"/>
</dbReference>
<gene>
    <name evidence="2" type="ORF">BXY53_1237</name>
</gene>
<proteinExistence type="predicted"/>
<evidence type="ECO:0000256" key="1">
    <source>
        <dbReference type="SAM" id="Phobius"/>
    </source>
</evidence>
<sequence length="120" mass="12882">MTKLWDKLLMSLGVVGGGAVIVLGLGYAVTIIAAFITGLDVWIGAPVWLQYVLAFLAIPLFQLAAIPMLIIAFVGAMEGWGWEWWQAGLLCFPGIPLMIAALFGTAIFSGAEALTRRNRS</sequence>
<name>A0A397Q9E0_9HYPH</name>
<evidence type="ECO:0000313" key="3">
    <source>
        <dbReference type="Proteomes" id="UP000266273"/>
    </source>
</evidence>
<reference evidence="2 3" key="1">
    <citation type="submission" date="2018-08" db="EMBL/GenBank/DDBJ databases">
        <title>Genomic Encyclopedia of Archaeal and Bacterial Type Strains, Phase II (KMG-II): from individual species to whole genera.</title>
        <authorList>
            <person name="Goeker M."/>
        </authorList>
    </citation>
    <scope>NUCLEOTIDE SEQUENCE [LARGE SCALE GENOMIC DNA]</scope>
    <source>
        <strain evidence="2 3">DSM 5002</strain>
    </source>
</reference>
<keyword evidence="1" id="KW-0472">Membrane</keyword>
<evidence type="ECO:0000313" key="2">
    <source>
        <dbReference type="EMBL" id="RIA56137.1"/>
    </source>
</evidence>
<accession>A0A397Q9E0</accession>
<feature type="transmembrane region" description="Helical" evidence="1">
    <location>
        <begin position="12"/>
        <end position="36"/>
    </location>
</feature>
<dbReference type="AlphaFoldDB" id="A0A397Q9E0"/>
<feature type="transmembrane region" description="Helical" evidence="1">
    <location>
        <begin position="48"/>
        <end position="75"/>
    </location>
</feature>
<keyword evidence="3" id="KW-1185">Reference proteome</keyword>
<dbReference type="RefSeq" id="WP_147361514.1">
    <property type="nucleotide sequence ID" value="NZ_QXDF01000001.1"/>
</dbReference>
<protein>
    <submittedName>
        <fullName evidence="2">Uncharacterized protein</fullName>
    </submittedName>
</protein>
<dbReference type="EMBL" id="QXDF01000001">
    <property type="protein sequence ID" value="RIA56137.1"/>
    <property type="molecule type" value="Genomic_DNA"/>
</dbReference>
<dbReference type="OrthoDB" id="9804361at2"/>
<comment type="caution">
    <text evidence="2">The sequence shown here is derived from an EMBL/GenBank/DDBJ whole genome shotgun (WGS) entry which is preliminary data.</text>
</comment>
<organism evidence="2 3">
    <name type="scientific">Dichotomicrobium thermohalophilum</name>
    <dbReference type="NCBI Taxonomy" id="933063"/>
    <lineage>
        <taxon>Bacteria</taxon>
        <taxon>Pseudomonadati</taxon>
        <taxon>Pseudomonadota</taxon>
        <taxon>Alphaproteobacteria</taxon>
        <taxon>Hyphomicrobiales</taxon>
        <taxon>Hyphomicrobiaceae</taxon>
        <taxon>Dichotomicrobium</taxon>
    </lineage>
</organism>
<keyword evidence="1" id="KW-1133">Transmembrane helix</keyword>